<protein>
    <submittedName>
        <fullName evidence="1">Uncharacterized protein</fullName>
    </submittedName>
</protein>
<name>X6MNK4_RETFI</name>
<keyword evidence="2" id="KW-1185">Reference proteome</keyword>
<dbReference type="Proteomes" id="UP000023152">
    <property type="component" value="Unassembled WGS sequence"/>
</dbReference>
<gene>
    <name evidence="1" type="ORF">RFI_22111</name>
</gene>
<sequence>MCHKINLDEAWKITHINNKKKANIKNQNQAQTFVSLSCNQKVFLIQRFVLFEPCLTSKKPDFTTDHNKTKKVLSLQYNKCQNKGKKLLKKRDREKKKRSRDIKKLILLIFKNPFNQQNTTKKLKKTKTIKKLPSCLPCVCSIAYAKQTQKKFVKMFALELYVHKCIMDVMNVCVYIKKKKVDAVALHETFLASSGKK</sequence>
<evidence type="ECO:0000313" key="2">
    <source>
        <dbReference type="Proteomes" id="UP000023152"/>
    </source>
</evidence>
<accession>X6MNK4</accession>
<proteinExistence type="predicted"/>
<evidence type="ECO:0000313" key="1">
    <source>
        <dbReference type="EMBL" id="ETO15251.1"/>
    </source>
</evidence>
<dbReference type="AlphaFoldDB" id="X6MNK4"/>
<dbReference type="EMBL" id="ASPP01019324">
    <property type="protein sequence ID" value="ETO15251.1"/>
    <property type="molecule type" value="Genomic_DNA"/>
</dbReference>
<organism evidence="1 2">
    <name type="scientific">Reticulomyxa filosa</name>
    <dbReference type="NCBI Taxonomy" id="46433"/>
    <lineage>
        <taxon>Eukaryota</taxon>
        <taxon>Sar</taxon>
        <taxon>Rhizaria</taxon>
        <taxon>Retaria</taxon>
        <taxon>Foraminifera</taxon>
        <taxon>Monothalamids</taxon>
        <taxon>Reticulomyxidae</taxon>
        <taxon>Reticulomyxa</taxon>
    </lineage>
</organism>
<comment type="caution">
    <text evidence="1">The sequence shown here is derived from an EMBL/GenBank/DDBJ whole genome shotgun (WGS) entry which is preliminary data.</text>
</comment>
<reference evidence="1 2" key="1">
    <citation type="journal article" date="2013" name="Curr. Biol.">
        <title>The Genome of the Foraminiferan Reticulomyxa filosa.</title>
        <authorList>
            <person name="Glockner G."/>
            <person name="Hulsmann N."/>
            <person name="Schleicher M."/>
            <person name="Noegel A.A."/>
            <person name="Eichinger L."/>
            <person name="Gallinger C."/>
            <person name="Pawlowski J."/>
            <person name="Sierra R."/>
            <person name="Euteneuer U."/>
            <person name="Pillet L."/>
            <person name="Moustafa A."/>
            <person name="Platzer M."/>
            <person name="Groth M."/>
            <person name="Szafranski K."/>
            <person name="Schliwa M."/>
        </authorList>
    </citation>
    <scope>NUCLEOTIDE SEQUENCE [LARGE SCALE GENOMIC DNA]</scope>
</reference>